<dbReference type="Proteomes" id="UP001310890">
    <property type="component" value="Unassembled WGS sequence"/>
</dbReference>
<proteinExistence type="predicted"/>
<comment type="caution">
    <text evidence="3">The sequence shown here is derived from an EMBL/GenBank/DDBJ whole genome shotgun (WGS) entry which is preliminary data.</text>
</comment>
<feature type="domain" description="Phytase-like" evidence="2">
    <location>
        <begin position="31"/>
        <end position="166"/>
    </location>
</feature>
<feature type="region of interest" description="Disordered" evidence="1">
    <location>
        <begin position="1"/>
        <end position="45"/>
    </location>
</feature>
<protein>
    <recommendedName>
        <fullName evidence="2">Phytase-like domain-containing protein</fullName>
    </recommendedName>
</protein>
<accession>A0AAN7TC14</accession>
<dbReference type="PANTHER" id="PTHR37957">
    <property type="entry name" value="BLR7070 PROTEIN"/>
    <property type="match status" value="1"/>
</dbReference>
<reference evidence="3" key="1">
    <citation type="submission" date="2023-08" db="EMBL/GenBank/DDBJ databases">
        <title>Black Yeasts Isolated from many extreme environments.</title>
        <authorList>
            <person name="Coleine C."/>
            <person name="Stajich J.E."/>
            <person name="Selbmann L."/>
        </authorList>
    </citation>
    <scope>NUCLEOTIDE SEQUENCE</scope>
    <source>
        <strain evidence="3">CCFEE 5401</strain>
    </source>
</reference>
<sequence>MRSPNAIIPPRDNGESFSADSPPIYHPKPATIPADNPTGRDNNQGFDGLTVKPDGTRLYTLLLSATNQDGGLKSKNSRNARLVVYDITTFQPSYLAEYVVQINHVFPSDTTTKVAHQSETHCIPATQFMILARDSGAGRGQTNTQSIYRHVDIFDTSNATNVKGAAADCYTCEIAPSTGGLNSTIQPAQYCLYLFTITDDDLITQNGYLNFGRYQYKDASGFSLDNQTLVFKVKLPRGNQPLVS</sequence>
<organism evidence="3 4">
    <name type="scientific">Meristemomyces frigidus</name>
    <dbReference type="NCBI Taxonomy" id="1508187"/>
    <lineage>
        <taxon>Eukaryota</taxon>
        <taxon>Fungi</taxon>
        <taxon>Dikarya</taxon>
        <taxon>Ascomycota</taxon>
        <taxon>Pezizomycotina</taxon>
        <taxon>Dothideomycetes</taxon>
        <taxon>Dothideomycetidae</taxon>
        <taxon>Mycosphaerellales</taxon>
        <taxon>Teratosphaeriaceae</taxon>
        <taxon>Meristemomyces</taxon>
    </lineage>
</organism>
<dbReference type="InterPro" id="IPR027372">
    <property type="entry name" value="Phytase-like_dom"/>
</dbReference>
<dbReference type="EMBL" id="JAVRRL010000071">
    <property type="protein sequence ID" value="KAK5109105.1"/>
    <property type="molecule type" value="Genomic_DNA"/>
</dbReference>
<gene>
    <name evidence="3" type="ORF">LTR62_007562</name>
</gene>
<dbReference type="AlphaFoldDB" id="A0AAN7TC14"/>
<dbReference type="Pfam" id="PF13449">
    <property type="entry name" value="Phytase-like"/>
    <property type="match status" value="1"/>
</dbReference>
<dbReference type="PANTHER" id="PTHR37957:SF1">
    <property type="entry name" value="PHYTASE-LIKE DOMAIN-CONTAINING PROTEIN"/>
    <property type="match status" value="1"/>
</dbReference>
<name>A0AAN7TC14_9PEZI</name>
<evidence type="ECO:0000313" key="4">
    <source>
        <dbReference type="Proteomes" id="UP001310890"/>
    </source>
</evidence>
<evidence type="ECO:0000256" key="1">
    <source>
        <dbReference type="SAM" id="MobiDB-lite"/>
    </source>
</evidence>
<evidence type="ECO:0000259" key="2">
    <source>
        <dbReference type="Pfam" id="PF13449"/>
    </source>
</evidence>
<evidence type="ECO:0000313" key="3">
    <source>
        <dbReference type="EMBL" id="KAK5109105.1"/>
    </source>
</evidence>